<dbReference type="Proteomes" id="UP000037178">
    <property type="component" value="Unassembled WGS sequence"/>
</dbReference>
<dbReference type="RefSeq" id="WP_049643464.1">
    <property type="nucleotide sequence ID" value="NZ_LFTY01000002.1"/>
</dbReference>
<accession>A0A0J9GW36</accession>
<dbReference type="PATRIC" id="fig|1675527.3.peg.2869"/>
<dbReference type="AlphaFoldDB" id="A0A0J9GW36"/>
<evidence type="ECO:0000313" key="2">
    <source>
        <dbReference type="Proteomes" id="UP000037178"/>
    </source>
</evidence>
<name>A0A0J9GW36_9RHOB</name>
<sequence>MAHYAQYFKRVVGDVESGAFFELPQSEGAGFATPEFHTTSARHGTPARIKAGDTIWLFAQLSSDWGKLPVSLDAKIVVRDVEDLVATDPASKAAWKYHADKERSRWFSLFDAKRSIPKLRVTRKNRSTQSILGDPPKHLGQRIRFLQEIADPDPLYALEAEITGQRESFISYRLQDGMEPAFHHAARLMHQGQVVWWDRWRLPRRLVERRNNVSSDALSAAIFGMIKDERPLVWGIETAGYKDPKSYGAAERRAAEALGLYRPVPV</sequence>
<gene>
    <name evidence="1" type="ORF">AIOL_002741</name>
</gene>
<evidence type="ECO:0000313" key="1">
    <source>
        <dbReference type="EMBL" id="KMW57773.1"/>
    </source>
</evidence>
<organism evidence="1 2">
    <name type="scientific">Candidatus Rhodobacter oscarellae</name>
    <dbReference type="NCBI Taxonomy" id="1675527"/>
    <lineage>
        <taxon>Bacteria</taxon>
        <taxon>Pseudomonadati</taxon>
        <taxon>Pseudomonadota</taxon>
        <taxon>Alphaproteobacteria</taxon>
        <taxon>Rhodobacterales</taxon>
        <taxon>Rhodobacter group</taxon>
        <taxon>Rhodobacter</taxon>
    </lineage>
</organism>
<dbReference type="EMBL" id="LFTY01000002">
    <property type="protein sequence ID" value="KMW57773.1"/>
    <property type="molecule type" value="Genomic_DNA"/>
</dbReference>
<reference evidence="1 2" key="1">
    <citation type="submission" date="2015-06" db="EMBL/GenBank/DDBJ databases">
        <title>Draft genome sequence of an Alphaproteobacteria species associated to the Mediterranean sponge Oscarella lobularis.</title>
        <authorList>
            <person name="Jourda C."/>
            <person name="Santini S."/>
            <person name="Claverie J.-M."/>
        </authorList>
    </citation>
    <scope>NUCLEOTIDE SEQUENCE [LARGE SCALE GENOMIC DNA]</scope>
    <source>
        <strain evidence="1">IGS</strain>
    </source>
</reference>
<dbReference type="STRING" id="1675527.AIOL_002741"/>
<dbReference type="OrthoDB" id="9134654at2"/>
<comment type="caution">
    <text evidence="1">The sequence shown here is derived from an EMBL/GenBank/DDBJ whole genome shotgun (WGS) entry which is preliminary data.</text>
</comment>
<keyword evidence="2" id="KW-1185">Reference proteome</keyword>
<proteinExistence type="predicted"/>
<protein>
    <submittedName>
        <fullName evidence="1">Uncharacterized protein</fullName>
    </submittedName>
</protein>